<dbReference type="Proteomes" id="UP000599074">
    <property type="component" value="Unassembled WGS sequence"/>
</dbReference>
<proteinExistence type="predicted"/>
<accession>A0A8J3TBT2</accession>
<evidence type="ECO:0000313" key="5">
    <source>
        <dbReference type="Proteomes" id="UP000599074"/>
    </source>
</evidence>
<comment type="caution">
    <text evidence="4">The sequence shown here is derived from an EMBL/GenBank/DDBJ whole genome shotgun (WGS) entry which is preliminary data.</text>
</comment>
<evidence type="ECO:0000259" key="3">
    <source>
        <dbReference type="Pfam" id="PF08044"/>
    </source>
</evidence>
<organism evidence="4 5">
    <name type="scientific">Planosporangium mesophilum</name>
    <dbReference type="NCBI Taxonomy" id="689768"/>
    <lineage>
        <taxon>Bacteria</taxon>
        <taxon>Bacillati</taxon>
        <taxon>Actinomycetota</taxon>
        <taxon>Actinomycetes</taxon>
        <taxon>Micromonosporales</taxon>
        <taxon>Micromonosporaceae</taxon>
        <taxon>Planosporangium</taxon>
    </lineage>
</organism>
<feature type="domain" description="DUF1707" evidence="3">
    <location>
        <begin position="8"/>
        <end position="60"/>
    </location>
</feature>
<protein>
    <recommendedName>
        <fullName evidence="3">DUF1707 domain-containing protein</fullName>
    </recommendedName>
</protein>
<dbReference type="Pfam" id="PF08044">
    <property type="entry name" value="DUF1707"/>
    <property type="match status" value="1"/>
</dbReference>
<feature type="transmembrane region" description="Helical" evidence="2">
    <location>
        <begin position="127"/>
        <end position="149"/>
    </location>
</feature>
<feature type="transmembrane region" description="Helical" evidence="2">
    <location>
        <begin position="95"/>
        <end position="115"/>
    </location>
</feature>
<evidence type="ECO:0000256" key="1">
    <source>
        <dbReference type="SAM" id="MobiDB-lite"/>
    </source>
</evidence>
<keyword evidence="2" id="KW-1133">Transmembrane helix</keyword>
<dbReference type="AlphaFoldDB" id="A0A8J3TBT2"/>
<feature type="region of interest" description="Disordered" evidence="1">
    <location>
        <begin position="66"/>
        <end position="87"/>
    </location>
</feature>
<feature type="region of interest" description="Disordered" evidence="1">
    <location>
        <begin position="152"/>
        <end position="176"/>
    </location>
</feature>
<dbReference type="PANTHER" id="PTHR40763">
    <property type="entry name" value="MEMBRANE PROTEIN-RELATED"/>
    <property type="match status" value="1"/>
</dbReference>
<keyword evidence="5" id="KW-1185">Reference proteome</keyword>
<dbReference type="RefSeq" id="WP_239088321.1">
    <property type="nucleotide sequence ID" value="NZ_BOON01000034.1"/>
</dbReference>
<keyword evidence="2" id="KW-0472">Membrane</keyword>
<reference evidence="4" key="1">
    <citation type="submission" date="2021-01" db="EMBL/GenBank/DDBJ databases">
        <title>Whole genome shotgun sequence of Planosporangium mesophilum NBRC 109066.</title>
        <authorList>
            <person name="Komaki H."/>
            <person name="Tamura T."/>
        </authorList>
    </citation>
    <scope>NUCLEOTIDE SEQUENCE</scope>
    <source>
        <strain evidence="4">NBRC 109066</strain>
    </source>
</reference>
<feature type="compositionally biased region" description="Basic and acidic residues" evidence="1">
    <location>
        <begin position="154"/>
        <end position="163"/>
    </location>
</feature>
<evidence type="ECO:0000313" key="4">
    <source>
        <dbReference type="EMBL" id="GII24235.1"/>
    </source>
</evidence>
<evidence type="ECO:0000256" key="2">
    <source>
        <dbReference type="SAM" id="Phobius"/>
    </source>
</evidence>
<feature type="compositionally biased region" description="Low complexity" evidence="1">
    <location>
        <begin position="73"/>
        <end position="86"/>
    </location>
</feature>
<gene>
    <name evidence="4" type="ORF">Pme01_38320</name>
</gene>
<name>A0A8J3TBT2_9ACTN</name>
<dbReference type="PANTHER" id="PTHR40763:SF4">
    <property type="entry name" value="DUF1707 DOMAIN-CONTAINING PROTEIN"/>
    <property type="match status" value="1"/>
</dbReference>
<dbReference type="InterPro" id="IPR012551">
    <property type="entry name" value="DUF1707_SHOCT-like"/>
</dbReference>
<feature type="compositionally biased region" description="Basic residues" evidence="1">
    <location>
        <begin position="164"/>
        <end position="176"/>
    </location>
</feature>
<sequence length="176" mass="19721">MVERREDLRAADVDRQFVADRLRAALDEGRLSLHEYDDRLRDTYAARTYGDLDGLLADLPGEGHAQLVPRPPSSAASPQPAAAPQPLRRRGSPRWILAAWSGWLTVAIIVNAIWLASVLSGADVKYWPIWVMGPWGAVLLASTVNGLIWGSGGSDRDRKEAKRRERRARRQERRGY</sequence>
<keyword evidence="2" id="KW-0812">Transmembrane</keyword>
<dbReference type="EMBL" id="BOON01000034">
    <property type="protein sequence ID" value="GII24235.1"/>
    <property type="molecule type" value="Genomic_DNA"/>
</dbReference>